<evidence type="ECO:0000256" key="2">
    <source>
        <dbReference type="SAM" id="SignalP"/>
    </source>
</evidence>
<gene>
    <name evidence="3" type="ORF">C0Q70_12245</name>
</gene>
<feature type="chain" id="PRO_5015581124" evidence="2">
    <location>
        <begin position="25"/>
        <end position="434"/>
    </location>
</feature>
<sequence>MAARFGRLALLAAALVLTVDQTVGTIPAAVWDEMQRLTADQKPAQPGTQGSIVLLQEPPVQQQSQQPPPTQQQQQILLQLPKPTQQQQQHQPQGQQQLQPQHIVTPQKLLTTEGGVVDFIPQEHRAAVSVAARSQASSPQVRLLPVKPAPESPSVGQHPGAASAANQQPGAISAPNQQPGAISAANQHPGAISAPSQQPGAISAPNQQPGAMSAANQQPRRLPAASQHAPFQPIIIRDPAALRELLSGSSQQGRQAIIIIHPSANPSGALQHPLPPPNTHHHTPPVNSLPPLPPAIVPDPPPVVNKQQPQLHQSIHQPPSLPVIAHPHPSAPQLIQQFSGTKPNAPPPQPTFQVLHQDPPAPMPKVIFIQAPSSRVLDQPSQASKIVHQVPESIQTKSVAPQPLDIVHLPQVSNVPPGFLQLSQGSKQQFPFPR</sequence>
<name>A0A2T7P100_POMCA</name>
<dbReference type="EMBL" id="PZQS01000007">
    <property type="protein sequence ID" value="PVD27094.1"/>
    <property type="molecule type" value="Genomic_DNA"/>
</dbReference>
<accession>A0A2T7P100</accession>
<feature type="compositionally biased region" description="Polar residues" evidence="1">
    <location>
        <begin position="194"/>
        <end position="219"/>
    </location>
</feature>
<reference evidence="3 4" key="1">
    <citation type="submission" date="2018-04" db="EMBL/GenBank/DDBJ databases">
        <title>The genome of golden apple snail Pomacea canaliculata provides insight into stress tolerance and invasive adaptation.</title>
        <authorList>
            <person name="Liu C."/>
            <person name="Liu B."/>
            <person name="Ren Y."/>
            <person name="Zhang Y."/>
            <person name="Wang H."/>
            <person name="Li S."/>
            <person name="Jiang F."/>
            <person name="Yin L."/>
            <person name="Zhang G."/>
            <person name="Qian W."/>
            <person name="Fan W."/>
        </authorList>
    </citation>
    <scope>NUCLEOTIDE SEQUENCE [LARGE SCALE GENOMIC DNA]</scope>
    <source>
        <strain evidence="3">SZHN2017</strain>
        <tissue evidence="3">Muscle</tissue>
    </source>
</reference>
<dbReference type="Proteomes" id="UP000245119">
    <property type="component" value="Linkage Group LG7"/>
</dbReference>
<feature type="region of interest" description="Disordered" evidence="1">
    <location>
        <begin position="264"/>
        <end position="289"/>
    </location>
</feature>
<feature type="signal peptide" evidence="2">
    <location>
        <begin position="1"/>
        <end position="24"/>
    </location>
</feature>
<dbReference type="OrthoDB" id="8197587at2759"/>
<organism evidence="3 4">
    <name type="scientific">Pomacea canaliculata</name>
    <name type="common">Golden apple snail</name>
    <dbReference type="NCBI Taxonomy" id="400727"/>
    <lineage>
        <taxon>Eukaryota</taxon>
        <taxon>Metazoa</taxon>
        <taxon>Spiralia</taxon>
        <taxon>Lophotrochozoa</taxon>
        <taxon>Mollusca</taxon>
        <taxon>Gastropoda</taxon>
        <taxon>Caenogastropoda</taxon>
        <taxon>Architaenioglossa</taxon>
        <taxon>Ampullarioidea</taxon>
        <taxon>Ampullariidae</taxon>
        <taxon>Pomacea</taxon>
    </lineage>
</organism>
<protein>
    <submittedName>
        <fullName evidence="3">Uncharacterized protein</fullName>
    </submittedName>
</protein>
<keyword evidence="2" id="KW-0732">Signal</keyword>
<evidence type="ECO:0000256" key="1">
    <source>
        <dbReference type="SAM" id="MobiDB-lite"/>
    </source>
</evidence>
<dbReference type="AlphaFoldDB" id="A0A2T7P100"/>
<feature type="region of interest" description="Disordered" evidence="1">
    <location>
        <begin position="130"/>
        <end position="229"/>
    </location>
</feature>
<proteinExistence type="predicted"/>
<evidence type="ECO:0000313" key="3">
    <source>
        <dbReference type="EMBL" id="PVD27094.1"/>
    </source>
</evidence>
<keyword evidence="4" id="KW-1185">Reference proteome</keyword>
<comment type="caution">
    <text evidence="3">The sequence shown here is derived from an EMBL/GenBank/DDBJ whole genome shotgun (WGS) entry which is preliminary data.</text>
</comment>
<evidence type="ECO:0000313" key="4">
    <source>
        <dbReference type="Proteomes" id="UP000245119"/>
    </source>
</evidence>
<feature type="compositionally biased region" description="Polar residues" evidence="1">
    <location>
        <begin position="164"/>
        <end position="186"/>
    </location>
</feature>
<feature type="compositionally biased region" description="Low complexity" evidence="1">
    <location>
        <begin position="130"/>
        <end position="142"/>
    </location>
</feature>